<dbReference type="GO" id="GO:0005634">
    <property type="term" value="C:nucleus"/>
    <property type="evidence" value="ECO:0007669"/>
    <property type="project" value="UniProtKB-SubCell"/>
</dbReference>
<evidence type="ECO:0000256" key="3">
    <source>
        <dbReference type="ARBA" id="ARBA00023159"/>
    </source>
</evidence>
<keyword evidence="5" id="KW-0539">Nucleus</keyword>
<name>E0D6S4_9ASTR</name>
<evidence type="ECO:0000256" key="2">
    <source>
        <dbReference type="ARBA" id="ARBA00023015"/>
    </source>
</evidence>
<organism evidence="8">
    <name type="scientific">Gynura bicolor</name>
    <dbReference type="NCBI Taxonomy" id="714476"/>
    <lineage>
        <taxon>Eukaryota</taxon>
        <taxon>Viridiplantae</taxon>
        <taxon>Streptophyta</taxon>
        <taxon>Embryophyta</taxon>
        <taxon>Tracheophyta</taxon>
        <taxon>Spermatophyta</taxon>
        <taxon>Magnoliopsida</taxon>
        <taxon>eudicotyledons</taxon>
        <taxon>Gunneridae</taxon>
        <taxon>Pentapetalae</taxon>
        <taxon>asterids</taxon>
        <taxon>campanulids</taxon>
        <taxon>Asterales</taxon>
        <taxon>Asteraceae</taxon>
        <taxon>Asteroideae</taxon>
        <taxon>Senecioneae</taxon>
        <taxon>Senecioninae</taxon>
        <taxon>Gynura</taxon>
    </lineage>
</organism>
<evidence type="ECO:0000256" key="6">
    <source>
        <dbReference type="SAM" id="Coils"/>
    </source>
</evidence>
<evidence type="ECO:0000256" key="1">
    <source>
        <dbReference type="ARBA" id="ARBA00004123"/>
    </source>
</evidence>
<dbReference type="PANTHER" id="PTHR46266">
    <property type="entry name" value="TRANSCRIPTION FACTOR TT8"/>
    <property type="match status" value="1"/>
</dbReference>
<comment type="subcellular location">
    <subcellularLocation>
        <location evidence="1">Nucleus</location>
    </subcellularLocation>
</comment>
<feature type="coiled-coil region" evidence="6">
    <location>
        <begin position="382"/>
        <end position="409"/>
    </location>
</feature>
<evidence type="ECO:0000256" key="4">
    <source>
        <dbReference type="ARBA" id="ARBA00023163"/>
    </source>
</evidence>
<evidence type="ECO:0000313" key="8">
    <source>
        <dbReference type="EMBL" id="BAJ17663.1"/>
    </source>
</evidence>
<reference evidence="8" key="1">
    <citation type="journal article" date="2010" name="Plant Biotechnol. (Sheffield)">
        <title>Isolation of anthocyanin-related MYB gene, GbMYB2, from Gynura bicolor leaves.</title>
        <authorList>
            <person name="Shimizu Y."/>
            <person name="Maeda K."/>
            <person name="Kato M."/>
            <person name="Shimomura K."/>
        </authorList>
    </citation>
    <scope>NUCLEOTIDE SEQUENCE</scope>
</reference>
<sequence length="516" mass="58946">MAAMESLRQKLAMVVKSIQWSYAIFWSHSSTEPGVLTWCDGYYNGDIKTRKIIQVEDMEDDDDDEMGLQRTEQLRQLHESLASASECKEPQVRRPSTALSPEDLTDTEWYFLVCMTFEFGIGQGLPGRTLAKNTTSWLCNAHLADSKVFNRSLLANSASIQTVVCFPYLEGILEFGITEKVFEEPNIIKQIKALKIFENPLESCSVMLDHDIIDDNLLEYDQNQEQSFQFVDDEEEGEVSFYHNNSNGLSDCISQNLVSGPCDPMSDDDSRYQCVLSKIFKNTQRLIMGPHLRNCDFKESAFVTWKNYHGMKGSSSQMLLKSVLYEVPKMHQNRLFRSLNENGVSDRTQKFETDDMKIINHRFSVLSSLVPSRGKVDRVSLLDDTINYLKTLEKKVESLQSNKKSHYIQERTLDNYANKRKASWDLEELQEESASDCITVSAIEKDVTVGIRCKWRDNMTLRVFETMSSLNLESYSVHSSTVDGILSLTIESKLKSCSASTAKMIRQALQRVIGRH</sequence>
<dbReference type="GO" id="GO:0080090">
    <property type="term" value="P:regulation of primary metabolic process"/>
    <property type="evidence" value="ECO:0007669"/>
    <property type="project" value="UniProtKB-ARBA"/>
</dbReference>
<evidence type="ECO:0000256" key="5">
    <source>
        <dbReference type="ARBA" id="ARBA00023242"/>
    </source>
</evidence>
<dbReference type="Pfam" id="PF22754">
    <property type="entry name" value="bHLH-TF_ACT-like_plant"/>
    <property type="match status" value="1"/>
</dbReference>
<dbReference type="AlphaFoldDB" id="E0D6S4"/>
<gene>
    <name evidence="8" type="primary">GbMYC1</name>
</gene>
<keyword evidence="2" id="KW-0805">Transcription regulation</keyword>
<keyword evidence="3" id="KW-0010">Activator</keyword>
<dbReference type="PROSITE" id="PS50888">
    <property type="entry name" value="BHLH"/>
    <property type="match status" value="1"/>
</dbReference>
<proteinExistence type="evidence at transcript level"/>
<evidence type="ECO:0000259" key="7">
    <source>
        <dbReference type="PROSITE" id="PS50888"/>
    </source>
</evidence>
<reference evidence="8" key="2">
    <citation type="journal article" date="2011" name="Plant Physiol. Biochem.">
        <title>Co-expression of GbMYB1 and GbMYC1 induces anthocyanin accumulation in roots of cultured Gynura bicolor DC. plantlet on methyl jasmonate treatment.</title>
        <authorList>
            <person name="Shimizu Y."/>
            <person name="Maeda K."/>
            <person name="Kato M."/>
            <person name="Shimomura K."/>
        </authorList>
    </citation>
    <scope>NUCLEOTIDE SEQUENCE</scope>
</reference>
<keyword evidence="6" id="KW-0175">Coiled coil</keyword>
<feature type="domain" description="BHLH" evidence="7">
    <location>
        <begin position="343"/>
        <end position="392"/>
    </location>
</feature>
<dbReference type="InterPro" id="IPR054502">
    <property type="entry name" value="bHLH-TF_ACT-like_plant"/>
</dbReference>
<dbReference type="InterPro" id="IPR025610">
    <property type="entry name" value="MYC/MYB_N"/>
</dbReference>
<dbReference type="SUPFAM" id="SSF47459">
    <property type="entry name" value="HLH, helix-loop-helix DNA-binding domain"/>
    <property type="match status" value="1"/>
</dbReference>
<dbReference type="GO" id="GO:0046983">
    <property type="term" value="F:protein dimerization activity"/>
    <property type="evidence" value="ECO:0007669"/>
    <property type="project" value="InterPro"/>
</dbReference>
<dbReference type="Gene3D" id="4.10.280.10">
    <property type="entry name" value="Helix-loop-helix DNA-binding domain"/>
    <property type="match status" value="1"/>
</dbReference>
<dbReference type="PANTHER" id="PTHR46266:SF3">
    <property type="entry name" value="TRANSCRIPTION FACTOR EGL1"/>
    <property type="match status" value="1"/>
</dbReference>
<dbReference type="EMBL" id="AB550246">
    <property type="protein sequence ID" value="BAJ17663.1"/>
    <property type="molecule type" value="mRNA"/>
</dbReference>
<dbReference type="Pfam" id="PF14215">
    <property type="entry name" value="bHLH-MYC_N"/>
    <property type="match status" value="1"/>
</dbReference>
<accession>E0D6S4</accession>
<protein>
    <submittedName>
        <fullName evidence="8">Transcription factor GbMYC1</fullName>
    </submittedName>
</protein>
<keyword evidence="4" id="KW-0804">Transcription</keyword>
<dbReference type="Pfam" id="PF00010">
    <property type="entry name" value="HLH"/>
    <property type="match status" value="1"/>
</dbReference>
<dbReference type="InterPro" id="IPR036638">
    <property type="entry name" value="HLH_DNA-bd_sf"/>
</dbReference>
<dbReference type="InterPro" id="IPR011598">
    <property type="entry name" value="bHLH_dom"/>
</dbReference>